<evidence type="ECO:0000256" key="3">
    <source>
        <dbReference type="ARBA" id="ARBA00022777"/>
    </source>
</evidence>
<feature type="transmembrane region" description="Helical" evidence="6">
    <location>
        <begin position="568"/>
        <end position="591"/>
    </location>
</feature>
<dbReference type="InterPro" id="IPR000719">
    <property type="entry name" value="Prot_kinase_dom"/>
</dbReference>
<sequence>MAEHGGRVMAEALPLQPGDPERLGDFSITGRIGVGEQGAVFVGRDASGRSVAVKLLHVRLSGEPDARTRFVDAFAAARRVSGFCTAGVLAADVEGDRAFVASDLVDGPSLAELVAAEGPRGPVVVERLAVGLAVSLAAAHRAGAVHHDLKPANVLLAQAGPRMTDLGVVTALDAVSAGSGTRAEDGPSFLAPEQLSGHGIGPAADVFAWATTLLFAAAGEPPFGEGSPAEIMQRIVYDDPSTDALPESVRDVVADALDKSPSERPTAADLLRRMLDGPLAARTPAPLRAEAEALATGSSESAPAPTATPSLGAGGAASGTALDGTFVSAPPAGAGLGGGAPQSVSGPAGDGPLSTPGGGVGLSGGAPHVASGDGGSASASGVASSGAWQPAGAPRALSGGVAGSFGGGPSGAGLGGGSSASVTGGGAPGSVARVLASASGAWTPGGGASAVGDGGPSTMLDLPKPSAGDGGAASGDDGGPSTVLDMRAAPAAGGPPVPSAPRPPEGWRSSRATARDLPVSVGAAGVASEGSLIPGMRPAEDRGSETAVLSLPGLRAAKPRWRRPGNHVVGVAVSLAAGVLVGVAIIALVLWPQLRGDGGGSKPSGHGGADGKPVSTIPDTFAGTWKGTAVNAQRGESFPLQVTLQAGAKTGTAVYPKEGCTGTLALTKGTGAELQLALSVSQPCTSGDVRISRQPDGSLKYDWSKPGTALAYRGSLTKG</sequence>
<feature type="region of interest" description="Disordered" evidence="5">
    <location>
        <begin position="291"/>
        <end position="316"/>
    </location>
</feature>
<feature type="compositionally biased region" description="Low complexity" evidence="5">
    <location>
        <begin position="291"/>
        <end position="311"/>
    </location>
</feature>
<dbReference type="PANTHER" id="PTHR43289:SF34">
    <property type="entry name" value="SERINE_THREONINE-PROTEIN KINASE YBDM-RELATED"/>
    <property type="match status" value="1"/>
</dbReference>
<keyword evidence="6" id="KW-1133">Transmembrane helix</keyword>
<reference evidence="8 9" key="1">
    <citation type="submission" date="2018-10" db="EMBL/GenBank/DDBJ databases">
        <title>Isolation from soil.</title>
        <authorList>
            <person name="Hu J."/>
        </authorList>
    </citation>
    <scope>NUCLEOTIDE SEQUENCE [LARGE SCALE GENOMIC DNA]</scope>
    <source>
        <strain evidence="8 9">NEAU-Ht49</strain>
    </source>
</reference>
<dbReference type="EMBL" id="RFFG01000003">
    <property type="protein sequence ID" value="RMI47399.1"/>
    <property type="molecule type" value="Genomic_DNA"/>
</dbReference>
<keyword evidence="2" id="KW-0547">Nucleotide-binding</keyword>
<keyword evidence="3 8" id="KW-0418">Kinase</keyword>
<dbReference type="CDD" id="cd14014">
    <property type="entry name" value="STKc_PknB_like"/>
    <property type="match status" value="1"/>
</dbReference>
<keyword evidence="8" id="KW-0723">Serine/threonine-protein kinase</keyword>
<dbReference type="PANTHER" id="PTHR43289">
    <property type="entry name" value="MITOGEN-ACTIVATED PROTEIN KINASE KINASE KINASE 20-RELATED"/>
    <property type="match status" value="1"/>
</dbReference>
<dbReference type="PROSITE" id="PS50011">
    <property type="entry name" value="PROTEIN_KINASE_DOM"/>
    <property type="match status" value="1"/>
</dbReference>
<name>A0A3M2MCX6_9ACTN</name>
<evidence type="ECO:0000313" key="8">
    <source>
        <dbReference type="EMBL" id="RMI47399.1"/>
    </source>
</evidence>
<evidence type="ECO:0000259" key="7">
    <source>
        <dbReference type="PROSITE" id="PS50011"/>
    </source>
</evidence>
<evidence type="ECO:0000256" key="5">
    <source>
        <dbReference type="SAM" id="MobiDB-lite"/>
    </source>
</evidence>
<dbReference type="Gene3D" id="1.10.510.10">
    <property type="entry name" value="Transferase(Phosphotransferase) domain 1"/>
    <property type="match status" value="1"/>
</dbReference>
<dbReference type="Gene3D" id="3.30.200.20">
    <property type="entry name" value="Phosphorylase Kinase, domain 1"/>
    <property type="match status" value="1"/>
</dbReference>
<dbReference type="AlphaFoldDB" id="A0A3M2MCX6"/>
<protein>
    <submittedName>
        <fullName evidence="8">Serine/threonine protein kinase</fullName>
    </submittedName>
</protein>
<comment type="caution">
    <text evidence="8">The sequence shown here is derived from an EMBL/GenBank/DDBJ whole genome shotgun (WGS) entry which is preliminary data.</text>
</comment>
<keyword evidence="6" id="KW-0472">Membrane</keyword>
<feature type="region of interest" description="Disordered" evidence="5">
    <location>
        <begin position="444"/>
        <end position="510"/>
    </location>
</feature>
<dbReference type="SUPFAM" id="SSF56112">
    <property type="entry name" value="Protein kinase-like (PK-like)"/>
    <property type="match status" value="1"/>
</dbReference>
<accession>A0A3M2MCX6</accession>
<feature type="compositionally biased region" description="Gly residues" evidence="5">
    <location>
        <begin position="468"/>
        <end position="478"/>
    </location>
</feature>
<evidence type="ECO:0000256" key="2">
    <source>
        <dbReference type="ARBA" id="ARBA00022741"/>
    </source>
</evidence>
<keyword evidence="6" id="KW-0812">Transmembrane</keyword>
<evidence type="ECO:0000256" key="4">
    <source>
        <dbReference type="ARBA" id="ARBA00022840"/>
    </source>
</evidence>
<organism evidence="8 9">
    <name type="scientific">Actinomadura harenae</name>
    <dbReference type="NCBI Taxonomy" id="2483351"/>
    <lineage>
        <taxon>Bacteria</taxon>
        <taxon>Bacillati</taxon>
        <taxon>Actinomycetota</taxon>
        <taxon>Actinomycetes</taxon>
        <taxon>Streptosporangiales</taxon>
        <taxon>Thermomonosporaceae</taxon>
        <taxon>Actinomadura</taxon>
    </lineage>
</organism>
<feature type="compositionally biased region" description="Low complexity" evidence="5">
    <location>
        <begin position="376"/>
        <end position="387"/>
    </location>
</feature>
<keyword evidence="9" id="KW-1185">Reference proteome</keyword>
<feature type="domain" description="Protein kinase" evidence="7">
    <location>
        <begin position="26"/>
        <end position="280"/>
    </location>
</feature>
<keyword evidence="1" id="KW-0808">Transferase</keyword>
<gene>
    <name evidence="8" type="ORF">EBO15_02480</name>
</gene>
<dbReference type="GO" id="GO:0005524">
    <property type="term" value="F:ATP binding"/>
    <property type="evidence" value="ECO:0007669"/>
    <property type="project" value="UniProtKB-KW"/>
</dbReference>
<feature type="region of interest" description="Disordered" evidence="5">
    <location>
        <begin position="332"/>
        <end position="393"/>
    </location>
</feature>
<feature type="compositionally biased region" description="Gly residues" evidence="5">
    <location>
        <begin position="444"/>
        <end position="455"/>
    </location>
</feature>
<dbReference type="SMART" id="SM00220">
    <property type="entry name" value="S_TKc"/>
    <property type="match status" value="1"/>
</dbReference>
<dbReference type="GO" id="GO:0004674">
    <property type="term" value="F:protein serine/threonine kinase activity"/>
    <property type="evidence" value="ECO:0007669"/>
    <property type="project" value="UniProtKB-KW"/>
</dbReference>
<feature type="compositionally biased region" description="Pro residues" evidence="5">
    <location>
        <begin position="493"/>
        <end position="504"/>
    </location>
</feature>
<evidence type="ECO:0000256" key="1">
    <source>
        <dbReference type="ARBA" id="ARBA00022679"/>
    </source>
</evidence>
<evidence type="ECO:0000256" key="6">
    <source>
        <dbReference type="SAM" id="Phobius"/>
    </source>
</evidence>
<keyword evidence="4" id="KW-0067">ATP-binding</keyword>
<dbReference type="InterPro" id="IPR011009">
    <property type="entry name" value="Kinase-like_dom_sf"/>
</dbReference>
<proteinExistence type="predicted"/>
<evidence type="ECO:0000313" key="9">
    <source>
        <dbReference type="Proteomes" id="UP000282674"/>
    </source>
</evidence>
<dbReference type="Proteomes" id="UP000282674">
    <property type="component" value="Unassembled WGS sequence"/>
</dbReference>
<dbReference type="Pfam" id="PF00069">
    <property type="entry name" value="Pkinase"/>
    <property type="match status" value="1"/>
</dbReference>